<keyword evidence="4" id="KW-0049">Antioxidant</keyword>
<evidence type="ECO:0000256" key="8">
    <source>
        <dbReference type="ARBA" id="ARBA00032824"/>
    </source>
</evidence>
<evidence type="ECO:0000313" key="14">
    <source>
        <dbReference type="Proteomes" id="UP000196102"/>
    </source>
</evidence>
<protein>
    <recommendedName>
        <fullName evidence="2">thioredoxin-dependent peroxiredoxin</fullName>
        <ecNumber evidence="2">1.11.1.24</ecNumber>
    </recommendedName>
    <alternativeName>
        <fullName evidence="8">Thioredoxin peroxidase</fullName>
    </alternativeName>
    <alternativeName>
        <fullName evidence="10">Thioredoxin-dependent peroxiredoxin Bcp</fullName>
    </alternativeName>
</protein>
<comment type="catalytic activity">
    <reaction evidence="11">
        <text>a hydroperoxide + [thioredoxin]-dithiol = an alcohol + [thioredoxin]-disulfide + H2O</text>
        <dbReference type="Rhea" id="RHEA:62620"/>
        <dbReference type="Rhea" id="RHEA-COMP:10698"/>
        <dbReference type="Rhea" id="RHEA-COMP:10700"/>
        <dbReference type="ChEBI" id="CHEBI:15377"/>
        <dbReference type="ChEBI" id="CHEBI:29950"/>
        <dbReference type="ChEBI" id="CHEBI:30879"/>
        <dbReference type="ChEBI" id="CHEBI:35924"/>
        <dbReference type="ChEBI" id="CHEBI:50058"/>
        <dbReference type="EC" id="1.11.1.24"/>
    </reaction>
</comment>
<dbReference type="CDD" id="cd02970">
    <property type="entry name" value="PRX_like2"/>
    <property type="match status" value="1"/>
</dbReference>
<dbReference type="PANTHER" id="PTHR42801">
    <property type="entry name" value="THIOREDOXIN-DEPENDENT PEROXIDE REDUCTASE"/>
    <property type="match status" value="1"/>
</dbReference>
<dbReference type="EMBL" id="MAAX01000023">
    <property type="protein sequence ID" value="OUS21198.1"/>
    <property type="molecule type" value="Genomic_DNA"/>
</dbReference>
<dbReference type="Gene3D" id="3.40.30.10">
    <property type="entry name" value="Glutaredoxin"/>
    <property type="match status" value="1"/>
</dbReference>
<gene>
    <name evidence="13" type="ORF">A9Q93_01340</name>
</gene>
<accession>A0A1Z8BF67</accession>
<evidence type="ECO:0000256" key="3">
    <source>
        <dbReference type="ARBA" id="ARBA00022559"/>
    </source>
</evidence>
<dbReference type="PROSITE" id="PS51352">
    <property type="entry name" value="THIOREDOXIN_2"/>
    <property type="match status" value="1"/>
</dbReference>
<evidence type="ECO:0000256" key="11">
    <source>
        <dbReference type="ARBA" id="ARBA00049091"/>
    </source>
</evidence>
<keyword evidence="5" id="KW-0560">Oxidoreductase</keyword>
<evidence type="ECO:0000256" key="6">
    <source>
        <dbReference type="ARBA" id="ARBA00023157"/>
    </source>
</evidence>
<dbReference type="InterPro" id="IPR036249">
    <property type="entry name" value="Thioredoxin-like_sf"/>
</dbReference>
<dbReference type="GO" id="GO:0005737">
    <property type="term" value="C:cytoplasm"/>
    <property type="evidence" value="ECO:0007669"/>
    <property type="project" value="TreeGrafter"/>
</dbReference>
<dbReference type="GO" id="GO:0045454">
    <property type="term" value="P:cell redox homeostasis"/>
    <property type="evidence" value="ECO:0007669"/>
    <property type="project" value="TreeGrafter"/>
</dbReference>
<comment type="similarity">
    <text evidence="9">Belongs to the peroxiredoxin family. BCP/PrxQ subfamily.</text>
</comment>
<dbReference type="InterPro" id="IPR000866">
    <property type="entry name" value="AhpC/TSA"/>
</dbReference>
<dbReference type="GO" id="GO:0034599">
    <property type="term" value="P:cellular response to oxidative stress"/>
    <property type="evidence" value="ECO:0007669"/>
    <property type="project" value="TreeGrafter"/>
</dbReference>
<reference evidence="14" key="1">
    <citation type="journal article" date="2017" name="Proc. Natl. Acad. Sci. U.S.A.">
        <title>Simulation of Deepwater Horizon oil plume reveals substrate specialization within a complex community of hydrocarbon-degraders.</title>
        <authorList>
            <person name="Hu P."/>
            <person name="Dubinsky E.A."/>
            <person name="Probst A.J."/>
            <person name="Wang J."/>
            <person name="Sieber C.M.K."/>
            <person name="Tom L.M."/>
            <person name="Gardinali P."/>
            <person name="Banfield J.F."/>
            <person name="Atlas R.M."/>
            <person name="Andersen G.L."/>
        </authorList>
    </citation>
    <scope>NUCLEOTIDE SEQUENCE [LARGE SCALE GENOMIC DNA]</scope>
</reference>
<dbReference type="GO" id="GO:0008379">
    <property type="term" value="F:thioredoxin peroxidase activity"/>
    <property type="evidence" value="ECO:0007669"/>
    <property type="project" value="TreeGrafter"/>
</dbReference>
<name>A0A1Z8BF67_9FLAO</name>
<dbReference type="EC" id="1.11.1.24" evidence="2"/>
<feature type="domain" description="Thioredoxin" evidence="12">
    <location>
        <begin position="1"/>
        <end position="159"/>
    </location>
</feature>
<keyword evidence="3" id="KW-0575">Peroxidase</keyword>
<evidence type="ECO:0000256" key="10">
    <source>
        <dbReference type="ARBA" id="ARBA00042639"/>
    </source>
</evidence>
<evidence type="ECO:0000256" key="7">
    <source>
        <dbReference type="ARBA" id="ARBA00023284"/>
    </source>
</evidence>
<evidence type="ECO:0000256" key="5">
    <source>
        <dbReference type="ARBA" id="ARBA00023002"/>
    </source>
</evidence>
<evidence type="ECO:0000256" key="4">
    <source>
        <dbReference type="ARBA" id="ARBA00022862"/>
    </source>
</evidence>
<evidence type="ECO:0000259" key="12">
    <source>
        <dbReference type="PROSITE" id="PS51352"/>
    </source>
</evidence>
<dbReference type="AlphaFoldDB" id="A0A1Z8BF67"/>
<dbReference type="SUPFAM" id="SSF52833">
    <property type="entry name" value="Thioredoxin-like"/>
    <property type="match status" value="1"/>
</dbReference>
<dbReference type="InterPro" id="IPR050924">
    <property type="entry name" value="Peroxiredoxin_BCP/PrxQ"/>
</dbReference>
<dbReference type="InterPro" id="IPR013766">
    <property type="entry name" value="Thioredoxin_domain"/>
</dbReference>
<evidence type="ECO:0000256" key="9">
    <source>
        <dbReference type="ARBA" id="ARBA00038489"/>
    </source>
</evidence>
<evidence type="ECO:0000313" key="13">
    <source>
        <dbReference type="EMBL" id="OUS21198.1"/>
    </source>
</evidence>
<evidence type="ECO:0000256" key="2">
    <source>
        <dbReference type="ARBA" id="ARBA00013017"/>
    </source>
</evidence>
<evidence type="ECO:0000256" key="1">
    <source>
        <dbReference type="ARBA" id="ARBA00003330"/>
    </source>
</evidence>
<organism evidence="13 14">
    <name type="scientific">Nonlabens dokdonensis</name>
    <dbReference type="NCBI Taxonomy" id="328515"/>
    <lineage>
        <taxon>Bacteria</taxon>
        <taxon>Pseudomonadati</taxon>
        <taxon>Bacteroidota</taxon>
        <taxon>Flavobacteriia</taxon>
        <taxon>Flavobacteriales</taxon>
        <taxon>Flavobacteriaceae</taxon>
        <taxon>Nonlabens</taxon>
    </lineage>
</organism>
<comment type="function">
    <text evidence="1">Thiol-specific peroxidase that catalyzes the reduction of hydrogen peroxide and organic hydroperoxides to water and alcohols, respectively. Plays a role in cell protection against oxidative stress by detoxifying peroxides and as sensor of hydrogen peroxide-mediated signaling events.</text>
</comment>
<dbReference type="Pfam" id="PF00578">
    <property type="entry name" value="AhpC-TSA"/>
    <property type="match status" value="1"/>
</dbReference>
<sequence length="168" mass="19242">MKPRQKTPNLELNLINDTQWSLHKQEADSFTLLIFYRGLHCPVCKKQLESVKNHLDDLTERGIHVIGISMDTEKRAKKAGEEWDIDELPIGYELSRKTAEEWGLYFSEGISDKEPELFSEPGMFLVNSDGTLYFSSVQSMPFARPSIEDVIKAVDFIKDKDYPARGEA</sequence>
<keyword evidence="7" id="KW-0676">Redox-active center</keyword>
<comment type="caution">
    <text evidence="13">The sequence shown here is derived from an EMBL/GenBank/DDBJ whole genome shotgun (WGS) entry which is preliminary data.</text>
</comment>
<keyword evidence="6" id="KW-1015">Disulfide bond</keyword>
<proteinExistence type="inferred from homology"/>
<dbReference type="PANTHER" id="PTHR42801:SF4">
    <property type="entry name" value="AHPC_TSA FAMILY PROTEIN"/>
    <property type="match status" value="1"/>
</dbReference>
<dbReference type="RefSeq" id="WP_303685581.1">
    <property type="nucleotide sequence ID" value="NZ_CAJXYO010000060.1"/>
</dbReference>
<dbReference type="Proteomes" id="UP000196102">
    <property type="component" value="Unassembled WGS sequence"/>
</dbReference>